<gene>
    <name evidence="2" type="ORF">Amon01_000811400</name>
</gene>
<evidence type="ECO:0000256" key="1">
    <source>
        <dbReference type="SAM" id="MobiDB-lite"/>
    </source>
</evidence>
<feature type="compositionally biased region" description="Acidic residues" evidence="1">
    <location>
        <begin position="23"/>
        <end position="33"/>
    </location>
</feature>
<organism evidence="2 3">
    <name type="scientific">Ambrosiozyma monospora</name>
    <name type="common">Yeast</name>
    <name type="synonym">Endomycopsis monosporus</name>
    <dbReference type="NCBI Taxonomy" id="43982"/>
    <lineage>
        <taxon>Eukaryota</taxon>
        <taxon>Fungi</taxon>
        <taxon>Dikarya</taxon>
        <taxon>Ascomycota</taxon>
        <taxon>Saccharomycotina</taxon>
        <taxon>Pichiomycetes</taxon>
        <taxon>Pichiales</taxon>
        <taxon>Pichiaceae</taxon>
        <taxon>Ambrosiozyma</taxon>
    </lineage>
</organism>
<name>A0A9W6Z6H5_AMBMO</name>
<dbReference type="AlphaFoldDB" id="A0A9W6Z6H5"/>
<proteinExistence type="predicted"/>
<feature type="compositionally biased region" description="Low complexity" evidence="1">
    <location>
        <begin position="52"/>
        <end position="65"/>
    </location>
</feature>
<protein>
    <submittedName>
        <fullName evidence="2">Unnamed protein product</fullName>
    </submittedName>
</protein>
<comment type="caution">
    <text evidence="2">The sequence shown here is derived from an EMBL/GenBank/DDBJ whole genome shotgun (WGS) entry which is preliminary data.</text>
</comment>
<sequence>MQLRSSTQLRSPMKRSRPIEIVLDSDSESDVEELPTPMPTPTHNRVKRVRLSTPRSSTNSQSKSKSIPKAKSSPRKSRKTKSVLQPINHLDILSPPTTPKKRSSKQLDFSKVAKRLDFSDAEDTTESISSDESEKRIRIQQIEHIHNYNSQLQHISINLHLWSTRVR</sequence>
<feature type="region of interest" description="Disordered" evidence="1">
    <location>
        <begin position="1"/>
        <end position="108"/>
    </location>
</feature>
<dbReference type="EMBL" id="BSXU01006675">
    <property type="protein sequence ID" value="GMG56045.1"/>
    <property type="molecule type" value="Genomic_DNA"/>
</dbReference>
<evidence type="ECO:0000313" key="3">
    <source>
        <dbReference type="Proteomes" id="UP001165063"/>
    </source>
</evidence>
<feature type="compositionally biased region" description="Basic residues" evidence="1">
    <location>
        <begin position="66"/>
        <end position="81"/>
    </location>
</feature>
<feature type="compositionally biased region" description="Polar residues" evidence="1">
    <location>
        <begin position="1"/>
        <end position="10"/>
    </location>
</feature>
<evidence type="ECO:0000313" key="2">
    <source>
        <dbReference type="EMBL" id="GMG56045.1"/>
    </source>
</evidence>
<keyword evidence="3" id="KW-1185">Reference proteome</keyword>
<accession>A0A9W6Z6H5</accession>
<reference evidence="2" key="1">
    <citation type="submission" date="2023-04" db="EMBL/GenBank/DDBJ databases">
        <title>Ambrosiozyma monospora NBRC 1965.</title>
        <authorList>
            <person name="Ichikawa N."/>
            <person name="Sato H."/>
            <person name="Tonouchi N."/>
        </authorList>
    </citation>
    <scope>NUCLEOTIDE SEQUENCE</scope>
    <source>
        <strain evidence="2">NBRC 1965</strain>
    </source>
</reference>
<dbReference type="Proteomes" id="UP001165063">
    <property type="component" value="Unassembled WGS sequence"/>
</dbReference>